<name>A0A9P3Q364_LYOSH</name>
<evidence type="ECO:0000313" key="3">
    <source>
        <dbReference type="EMBL" id="GLB45826.1"/>
    </source>
</evidence>
<evidence type="ECO:0000256" key="1">
    <source>
        <dbReference type="SAM" id="MobiDB-lite"/>
    </source>
</evidence>
<feature type="domain" description="Retrotransposon gag" evidence="2">
    <location>
        <begin position="754"/>
        <end position="825"/>
    </location>
</feature>
<comment type="caution">
    <text evidence="3">The sequence shown here is derived from an EMBL/GenBank/DDBJ whole genome shotgun (WGS) entry which is preliminary data.</text>
</comment>
<dbReference type="PANTHER" id="PTHR15503">
    <property type="entry name" value="LDOC1 RELATED"/>
    <property type="match status" value="1"/>
</dbReference>
<accession>A0A9P3Q364</accession>
<feature type="compositionally biased region" description="Polar residues" evidence="1">
    <location>
        <begin position="501"/>
        <end position="515"/>
    </location>
</feature>
<dbReference type="OrthoDB" id="3263571at2759"/>
<protein>
    <submittedName>
        <fullName evidence="3">Reverse transcriptase-rnase h-integrase</fullName>
    </submittedName>
</protein>
<reference evidence="3" key="1">
    <citation type="submission" date="2022-07" db="EMBL/GenBank/DDBJ databases">
        <title>The genome of Lyophyllum shimeji provides insight into the initial evolution of ectomycorrhizal fungal genome.</title>
        <authorList>
            <person name="Kobayashi Y."/>
            <person name="Shibata T."/>
            <person name="Hirakawa H."/>
            <person name="Shigenobu S."/>
            <person name="Nishiyama T."/>
            <person name="Yamada A."/>
            <person name="Hasebe M."/>
            <person name="Kawaguchi M."/>
        </authorList>
    </citation>
    <scope>NUCLEOTIDE SEQUENCE</scope>
    <source>
        <strain evidence="3">AT787</strain>
    </source>
</reference>
<evidence type="ECO:0000313" key="4">
    <source>
        <dbReference type="Proteomes" id="UP001063166"/>
    </source>
</evidence>
<feature type="region of interest" description="Disordered" evidence="1">
    <location>
        <begin position="863"/>
        <end position="890"/>
    </location>
</feature>
<dbReference type="AlphaFoldDB" id="A0A9P3Q364"/>
<feature type="region of interest" description="Disordered" evidence="1">
    <location>
        <begin position="528"/>
        <end position="547"/>
    </location>
</feature>
<dbReference type="InterPro" id="IPR032567">
    <property type="entry name" value="RTL1-rel"/>
</dbReference>
<organism evidence="3 4">
    <name type="scientific">Lyophyllum shimeji</name>
    <name type="common">Hon-shimeji</name>
    <name type="synonym">Tricholoma shimeji</name>
    <dbReference type="NCBI Taxonomy" id="47721"/>
    <lineage>
        <taxon>Eukaryota</taxon>
        <taxon>Fungi</taxon>
        <taxon>Dikarya</taxon>
        <taxon>Basidiomycota</taxon>
        <taxon>Agaricomycotina</taxon>
        <taxon>Agaricomycetes</taxon>
        <taxon>Agaricomycetidae</taxon>
        <taxon>Agaricales</taxon>
        <taxon>Tricholomatineae</taxon>
        <taxon>Lyophyllaceae</taxon>
        <taxon>Lyophyllum</taxon>
    </lineage>
</organism>
<proteinExistence type="predicted"/>
<keyword evidence="3" id="KW-0695">RNA-directed DNA polymerase</keyword>
<keyword evidence="3" id="KW-0548">Nucleotidyltransferase</keyword>
<dbReference type="GO" id="GO:0003964">
    <property type="term" value="F:RNA-directed DNA polymerase activity"/>
    <property type="evidence" value="ECO:0007669"/>
    <property type="project" value="UniProtKB-KW"/>
</dbReference>
<feature type="compositionally biased region" description="Polar residues" evidence="1">
    <location>
        <begin position="596"/>
        <end position="611"/>
    </location>
</feature>
<sequence length="979" mass="110251">MDSRRFSSPRLPSLADFYSDPYVDDLLQFDLPTFSQYNEWTLRSRYLAWSPNSTVSAFLPGIAPSSFLFIPAANPSQRRFNGSLGQFDWTVAPQLVGNRLWRALCLRPKISYGRHLEMPEYEFLTTDLDARIASCSSMRGAYAQSWDPRPQDPSPSTIEALSQITSWVDAVDSGAAVQRDIKEKAAWLEFAGRLSAEHWNTSITRVQSTGIPPACDNYLGAQGVPTFVAHRLDPEEIYLDSSLQPDTHQRWWEGTDAEDLQDDRYPYDQVAIRNLSIQAAIRAPLHTLRPPPVTRAFQQASFPRNQGSPSLLAPPLEEVSDPQISPNCEAAPLEYVTIHPDHEQWIKPPLLFDNRRKGQWSKWVTDDWLVCAQVDKKSSDPDNYEYCLYDRHNYCRIHFNSIPDPPPGAVSDIAIYGRPAPRTCFQDLSGREVRISRWLYTTEYPAASSLANPIPLPPASALPLRPGAPTPLQKGHTDVVPVDTPPSDIKAQEGDDVDMNGASQPVDTPSSSAKTQEGDDVEIDEVSLGPSSEASHLGPSPPTLTPAPSLFLRATTFPSSTSWDVLKRSFLDLAERRPDIHITALVKLPPLPTYHGTGNTTITQRTPNRPGSTFRAPSPEPESSHSQEDEYLTDEYSEEQEEEEQEEEPAPEEPEPELEPPTPILSPPVIMAPTGTVTTTTAAKPAELKIRTPNDFDGDRSKLNQWLQNIRLYLEMNSDVYNTDRKKITFALSFMNGGTAGPWKETMLDELFALDEWGTWKDFVQEIKDAFSAADAAGDARAKLKVLKQTGTADEYIAEFKVLAAASQIKEDNSLIEYFMDGLQPKLVEKVLGVEKPPTTIKGWYDYASRFDNQWRRARAIINRHRQDNKKPSTSSRNYTPPRYVPTRDPNVMDVDRLSLEEREEHFKKGLCFECHKPGHRAADHKKGTVPEQKKYDFTSRKEAPRTGKETHLRIKAMIEALDEKEKEECMKKLEDEGF</sequence>
<feature type="region of interest" description="Disordered" evidence="1">
    <location>
        <begin position="920"/>
        <end position="949"/>
    </location>
</feature>
<keyword evidence="3" id="KW-0808">Transferase</keyword>
<keyword evidence="4" id="KW-1185">Reference proteome</keyword>
<evidence type="ECO:0000259" key="2">
    <source>
        <dbReference type="Pfam" id="PF03732"/>
    </source>
</evidence>
<feature type="region of interest" description="Disordered" evidence="1">
    <location>
        <begin position="589"/>
        <end position="672"/>
    </location>
</feature>
<dbReference type="EMBL" id="BRPK01000031">
    <property type="protein sequence ID" value="GLB45826.1"/>
    <property type="molecule type" value="Genomic_DNA"/>
</dbReference>
<dbReference type="PANTHER" id="PTHR15503:SF22">
    <property type="entry name" value="TRANSPOSON TY3-I GAG POLYPROTEIN"/>
    <property type="match status" value="1"/>
</dbReference>
<dbReference type="Proteomes" id="UP001063166">
    <property type="component" value="Unassembled WGS sequence"/>
</dbReference>
<feature type="compositionally biased region" description="Acidic residues" evidence="1">
    <location>
        <begin position="629"/>
        <end position="658"/>
    </location>
</feature>
<gene>
    <name evidence="3" type="ORF">LshimejAT787_3100160</name>
</gene>
<dbReference type="Pfam" id="PF03732">
    <property type="entry name" value="Retrotrans_gag"/>
    <property type="match status" value="1"/>
</dbReference>
<feature type="region of interest" description="Disordered" evidence="1">
    <location>
        <begin position="461"/>
        <end position="521"/>
    </location>
</feature>
<dbReference type="InterPro" id="IPR005162">
    <property type="entry name" value="Retrotrans_gag_dom"/>
</dbReference>